<protein>
    <recommendedName>
        <fullName evidence="1">DUF58 domain-containing protein</fullName>
    </recommendedName>
</protein>
<accession>A0A381QRB6</accession>
<dbReference type="EMBL" id="UINC01001476">
    <property type="protein sequence ID" value="SUZ81650.1"/>
    <property type="molecule type" value="Genomic_DNA"/>
</dbReference>
<dbReference type="SUPFAM" id="SSF53300">
    <property type="entry name" value="vWA-like"/>
    <property type="match status" value="1"/>
</dbReference>
<sequence length="300" mass="35220">MGLEYDKRKFLQPETVALLNSMALRARMIVEGYIIGHHRSPYHGFSVEFAEHRAYGSGDEIRHIDWRLYGKTDRLYVKRYEEETNLRSHLILDTSRSMQYTSGEVTKLQYGNYLVAALSYLMINQQDAAGLAQFDDKLRSFIHPKSTPGHLNTLLSHLDDETAGNDTQIEPVLHKMAERIKKRGLVVLISDLFDDPENIMSGLKHFRHNKQEVIVFHILDRKELDFDFNSRTKFLDMETGEEITTEPWHIRSNYNDLIKDLQDYYRSECRQHRIDYVCLFTDQNLDIGLTEYLNKRKKLG</sequence>
<evidence type="ECO:0000259" key="1">
    <source>
        <dbReference type="Pfam" id="PF01882"/>
    </source>
</evidence>
<feature type="domain" description="DUF58" evidence="1">
    <location>
        <begin position="51"/>
        <end position="257"/>
    </location>
</feature>
<organism evidence="2">
    <name type="scientific">marine metagenome</name>
    <dbReference type="NCBI Taxonomy" id="408172"/>
    <lineage>
        <taxon>unclassified sequences</taxon>
        <taxon>metagenomes</taxon>
        <taxon>ecological metagenomes</taxon>
    </lineage>
</organism>
<dbReference type="InterPro" id="IPR002881">
    <property type="entry name" value="DUF58"/>
</dbReference>
<dbReference type="InterPro" id="IPR036465">
    <property type="entry name" value="vWFA_dom_sf"/>
</dbReference>
<gene>
    <name evidence="2" type="ORF">METZ01_LOCUS34504</name>
</gene>
<reference evidence="2" key="1">
    <citation type="submission" date="2018-05" db="EMBL/GenBank/DDBJ databases">
        <authorList>
            <person name="Lanie J.A."/>
            <person name="Ng W.-L."/>
            <person name="Kazmierczak K.M."/>
            <person name="Andrzejewski T.M."/>
            <person name="Davidsen T.M."/>
            <person name="Wayne K.J."/>
            <person name="Tettelin H."/>
            <person name="Glass J.I."/>
            <person name="Rusch D."/>
            <person name="Podicherti R."/>
            <person name="Tsui H.-C.T."/>
            <person name="Winkler M.E."/>
        </authorList>
    </citation>
    <scope>NUCLEOTIDE SEQUENCE</scope>
</reference>
<dbReference type="Gene3D" id="3.40.50.410">
    <property type="entry name" value="von Willebrand factor, type A domain"/>
    <property type="match status" value="1"/>
</dbReference>
<name>A0A381QRB6_9ZZZZ</name>
<proteinExistence type="predicted"/>
<evidence type="ECO:0000313" key="2">
    <source>
        <dbReference type="EMBL" id="SUZ81650.1"/>
    </source>
</evidence>
<dbReference type="PANTHER" id="PTHR33608">
    <property type="entry name" value="BLL2464 PROTEIN"/>
    <property type="match status" value="1"/>
</dbReference>
<dbReference type="PANTHER" id="PTHR33608:SF7">
    <property type="entry name" value="DUF58 DOMAIN-CONTAINING PROTEIN"/>
    <property type="match status" value="1"/>
</dbReference>
<dbReference type="AlphaFoldDB" id="A0A381QRB6"/>
<dbReference type="Pfam" id="PF01882">
    <property type="entry name" value="DUF58"/>
    <property type="match status" value="1"/>
</dbReference>